<dbReference type="AlphaFoldDB" id="A0A6A6VTS1"/>
<dbReference type="Proteomes" id="UP000799437">
    <property type="component" value="Unassembled WGS sequence"/>
</dbReference>
<dbReference type="SUPFAM" id="SSF53649">
    <property type="entry name" value="Alkaline phosphatase-like"/>
    <property type="match status" value="1"/>
</dbReference>
<sequence length="648" mass="72825">MLLSGIRRSGGLEKLFKDPNAPVAMKKTRKAKRRAQRKERALQGEDSELLYEMEEGVPSSTSSGSSRDPSILDRQRMQSLHGKKAGRKYRPCKWICIGLVIIVLFLILLFAAWAASSPPKVSAITFFSNGSSLFAPTTILISLDGFRADFLDRGLTPTLNKFVHDGISPRYMYPSFPSLTFPNHYTMVTGLHPESHGIVGNTFWDPYLMEEFWYTKPAQSMQPKWWGGEPLWETAERQGVRAAIHMWPGSEAHIGKFEPAYVDKYNGSEALSKKVQRILGLLDLPGPRDQGAKDDKPRPQLIAAYVPNVDSDGHKFGPNSTEIRKTIQSVDMMLENLFFGLEERNLTGLVNVVVVSDHGMATTDTERMIQLEDLVDTNEIEHIDGWPLFGLRPKDSTQVERMYNEIVAKTEHNPNIEVYLRETNMPKRYHFSKNNRIAPIWLIPKSGWAIAKKDEFDIAKAKEVGEVFRPRGLHGYDNMHPLMRAIFIARGPAFPHSPGSRVEPFQNIELYNIVCDSLGIQPLPNNGTLRLPLRPIGLHNETGAPGIERPNDPPHVDENLSSHKLPGSGNHENIEGHKIPSGIPVLPPTAQTTSIETHNDQQSDQSQTVHVFDSVKDFFDWLTDKVNSAKEWASDALHQGQNTSPTRE</sequence>
<dbReference type="Pfam" id="PF01663">
    <property type="entry name" value="Phosphodiest"/>
    <property type="match status" value="1"/>
</dbReference>
<dbReference type="EMBL" id="ML996581">
    <property type="protein sequence ID" value="KAF2754088.1"/>
    <property type="molecule type" value="Genomic_DNA"/>
</dbReference>
<gene>
    <name evidence="3" type="ORF">EJ05DRAFT_444038</name>
</gene>
<feature type="compositionally biased region" description="Basic residues" evidence="1">
    <location>
        <begin position="26"/>
        <end position="37"/>
    </location>
</feature>
<dbReference type="GO" id="GO:0047429">
    <property type="term" value="F:nucleoside triphosphate diphosphatase activity"/>
    <property type="evidence" value="ECO:0007669"/>
    <property type="project" value="TreeGrafter"/>
</dbReference>
<dbReference type="PANTHER" id="PTHR10151">
    <property type="entry name" value="ECTONUCLEOTIDE PYROPHOSPHATASE/PHOSPHODIESTERASE"/>
    <property type="match status" value="1"/>
</dbReference>
<evidence type="ECO:0000256" key="1">
    <source>
        <dbReference type="SAM" id="MobiDB-lite"/>
    </source>
</evidence>
<evidence type="ECO:0000256" key="2">
    <source>
        <dbReference type="SAM" id="Phobius"/>
    </source>
</evidence>
<feature type="region of interest" description="Disordered" evidence="1">
    <location>
        <begin position="1"/>
        <end position="49"/>
    </location>
</feature>
<dbReference type="OrthoDB" id="415411at2759"/>
<evidence type="ECO:0000313" key="3">
    <source>
        <dbReference type="EMBL" id="KAF2754088.1"/>
    </source>
</evidence>
<keyword evidence="2" id="KW-0472">Membrane</keyword>
<dbReference type="InterPro" id="IPR002591">
    <property type="entry name" value="Phosphodiest/P_Trfase"/>
</dbReference>
<name>A0A6A6VTS1_9PEZI</name>
<keyword evidence="4" id="KW-1185">Reference proteome</keyword>
<dbReference type="Gene3D" id="3.30.1360.180">
    <property type="match status" value="1"/>
</dbReference>
<dbReference type="PANTHER" id="PTHR10151:SF120">
    <property type="entry name" value="BIS(5'-ADENOSYL)-TRIPHOSPHATASE"/>
    <property type="match status" value="1"/>
</dbReference>
<proteinExistence type="predicted"/>
<dbReference type="GO" id="GO:0009141">
    <property type="term" value="P:nucleoside triphosphate metabolic process"/>
    <property type="evidence" value="ECO:0007669"/>
    <property type="project" value="TreeGrafter"/>
</dbReference>
<protein>
    <submittedName>
        <fullName evidence="3">Phosphodiest-domain-containing protein</fullName>
    </submittedName>
</protein>
<feature type="transmembrane region" description="Helical" evidence="2">
    <location>
        <begin position="94"/>
        <end position="115"/>
    </location>
</feature>
<organism evidence="3 4">
    <name type="scientific">Pseudovirgaria hyperparasitica</name>
    <dbReference type="NCBI Taxonomy" id="470096"/>
    <lineage>
        <taxon>Eukaryota</taxon>
        <taxon>Fungi</taxon>
        <taxon>Dikarya</taxon>
        <taxon>Ascomycota</taxon>
        <taxon>Pezizomycotina</taxon>
        <taxon>Dothideomycetes</taxon>
        <taxon>Dothideomycetes incertae sedis</taxon>
        <taxon>Acrospermales</taxon>
        <taxon>Acrospermaceae</taxon>
        <taxon>Pseudovirgaria</taxon>
    </lineage>
</organism>
<dbReference type="FunFam" id="3.30.1360.180:FF:000003">
    <property type="entry name" value="Type I phosphodiesterase/nucleotide pyrophosphatase family protein"/>
    <property type="match status" value="1"/>
</dbReference>
<dbReference type="GO" id="GO:0017111">
    <property type="term" value="F:ribonucleoside triphosphate phosphatase activity"/>
    <property type="evidence" value="ECO:0007669"/>
    <property type="project" value="TreeGrafter"/>
</dbReference>
<dbReference type="Gene3D" id="3.40.720.10">
    <property type="entry name" value="Alkaline Phosphatase, subunit A"/>
    <property type="match status" value="1"/>
</dbReference>
<feature type="compositionally biased region" description="Basic and acidic residues" evidence="1">
    <location>
        <begin position="549"/>
        <end position="561"/>
    </location>
</feature>
<accession>A0A6A6VTS1</accession>
<dbReference type="CDD" id="cd16018">
    <property type="entry name" value="Enpp"/>
    <property type="match status" value="1"/>
</dbReference>
<feature type="compositionally biased region" description="Polar residues" evidence="1">
    <location>
        <begin position="589"/>
        <end position="607"/>
    </location>
</feature>
<reference evidence="3" key="1">
    <citation type="journal article" date="2020" name="Stud. Mycol.">
        <title>101 Dothideomycetes genomes: a test case for predicting lifestyles and emergence of pathogens.</title>
        <authorList>
            <person name="Haridas S."/>
            <person name="Albert R."/>
            <person name="Binder M."/>
            <person name="Bloem J."/>
            <person name="Labutti K."/>
            <person name="Salamov A."/>
            <person name="Andreopoulos B."/>
            <person name="Baker S."/>
            <person name="Barry K."/>
            <person name="Bills G."/>
            <person name="Bluhm B."/>
            <person name="Cannon C."/>
            <person name="Castanera R."/>
            <person name="Culley D."/>
            <person name="Daum C."/>
            <person name="Ezra D."/>
            <person name="Gonzalez J."/>
            <person name="Henrissat B."/>
            <person name="Kuo A."/>
            <person name="Liang C."/>
            <person name="Lipzen A."/>
            <person name="Lutzoni F."/>
            <person name="Magnuson J."/>
            <person name="Mondo S."/>
            <person name="Nolan M."/>
            <person name="Ohm R."/>
            <person name="Pangilinan J."/>
            <person name="Park H.-J."/>
            <person name="Ramirez L."/>
            <person name="Alfaro M."/>
            <person name="Sun H."/>
            <person name="Tritt A."/>
            <person name="Yoshinaga Y."/>
            <person name="Zwiers L.-H."/>
            <person name="Turgeon B."/>
            <person name="Goodwin S."/>
            <person name="Spatafora J."/>
            <person name="Crous P."/>
            <person name="Grigoriev I."/>
        </authorList>
    </citation>
    <scope>NUCLEOTIDE SEQUENCE</scope>
    <source>
        <strain evidence="3">CBS 121739</strain>
    </source>
</reference>
<evidence type="ECO:0000313" key="4">
    <source>
        <dbReference type="Proteomes" id="UP000799437"/>
    </source>
</evidence>
<dbReference type="InterPro" id="IPR017850">
    <property type="entry name" value="Alkaline_phosphatase_core_sf"/>
</dbReference>
<dbReference type="RefSeq" id="XP_033596539.1">
    <property type="nucleotide sequence ID" value="XM_033742106.1"/>
</dbReference>
<dbReference type="GeneID" id="54483160"/>
<feature type="region of interest" description="Disordered" evidence="1">
    <location>
        <begin position="540"/>
        <end position="607"/>
    </location>
</feature>
<keyword evidence="2" id="KW-0812">Transmembrane</keyword>
<keyword evidence="2" id="KW-1133">Transmembrane helix</keyword>